<dbReference type="Pfam" id="PF00126">
    <property type="entry name" value="HTH_1"/>
    <property type="match status" value="1"/>
</dbReference>
<keyword evidence="2" id="KW-0805">Transcription regulation</keyword>
<organism evidence="6 7">
    <name type="scientific">Inquilinus limosus</name>
    <dbReference type="NCBI Taxonomy" id="171674"/>
    <lineage>
        <taxon>Bacteria</taxon>
        <taxon>Pseudomonadati</taxon>
        <taxon>Pseudomonadota</taxon>
        <taxon>Alphaproteobacteria</taxon>
        <taxon>Rhodospirillales</taxon>
        <taxon>Rhodospirillaceae</taxon>
        <taxon>Inquilinus</taxon>
    </lineage>
</organism>
<gene>
    <name evidence="6" type="ORF">BWR60_12325</name>
</gene>
<protein>
    <recommendedName>
        <fullName evidence="5">HTH lysR-type domain-containing protein</fullName>
    </recommendedName>
</protein>
<dbReference type="GO" id="GO:0010628">
    <property type="term" value="P:positive regulation of gene expression"/>
    <property type="evidence" value="ECO:0007669"/>
    <property type="project" value="TreeGrafter"/>
</dbReference>
<sequence length="313" mass="34325">MPSRSGEDDGTMTIRLRHIEALQAVQKAGSITGAAELLNVSQPAVSKLLRHAEDQLGLRLFERVKGKLVPTREAKLLEVEIDRTFAGLERISSIAANLRRGREGHVRIACLPSLGFGFMTEQMASFHRRHPGVSFDLRTHHTREILDLVATNDLDLAIAYEPALPPGMRKIAIGTSRLVHLSTTPLAKGEAAEITLDRIDVQTLIGVDPDTSIGATLSDAFGRAGIRYAPRNLIQTYYLALPLVRYGTGSAIVDEHTAQAWAVPDVTARAIVPEITLPITALHHENYPLSQAAHLFLDHLTGKPTQRTRSSRR</sequence>
<name>A0A211ZNL1_9PROT</name>
<dbReference type="InterPro" id="IPR005119">
    <property type="entry name" value="LysR_subst-bd"/>
</dbReference>
<proteinExistence type="inferred from homology"/>
<dbReference type="InterPro" id="IPR036390">
    <property type="entry name" value="WH_DNA-bd_sf"/>
</dbReference>
<feature type="domain" description="HTH lysR-type" evidence="5">
    <location>
        <begin position="14"/>
        <end position="71"/>
    </location>
</feature>
<dbReference type="GO" id="GO:0003700">
    <property type="term" value="F:DNA-binding transcription factor activity"/>
    <property type="evidence" value="ECO:0007669"/>
    <property type="project" value="InterPro"/>
</dbReference>
<dbReference type="InterPro" id="IPR036388">
    <property type="entry name" value="WH-like_DNA-bd_sf"/>
</dbReference>
<dbReference type="SUPFAM" id="SSF46785">
    <property type="entry name" value="Winged helix' DNA-binding domain"/>
    <property type="match status" value="1"/>
</dbReference>
<dbReference type="OrthoDB" id="8479870at2"/>
<dbReference type="Pfam" id="PF03466">
    <property type="entry name" value="LysR_substrate"/>
    <property type="match status" value="1"/>
</dbReference>
<dbReference type="PANTHER" id="PTHR30427:SF1">
    <property type="entry name" value="TRANSCRIPTIONAL ACTIVATOR PROTEIN LYSR"/>
    <property type="match status" value="1"/>
</dbReference>
<evidence type="ECO:0000256" key="4">
    <source>
        <dbReference type="ARBA" id="ARBA00023163"/>
    </source>
</evidence>
<dbReference type="AlphaFoldDB" id="A0A211ZNL1"/>
<dbReference type="PRINTS" id="PR00039">
    <property type="entry name" value="HTHLYSR"/>
</dbReference>
<accession>A0A211ZNL1</accession>
<dbReference type="PROSITE" id="PS50931">
    <property type="entry name" value="HTH_LYSR"/>
    <property type="match status" value="1"/>
</dbReference>
<evidence type="ECO:0000313" key="7">
    <source>
        <dbReference type="Proteomes" id="UP000196655"/>
    </source>
</evidence>
<dbReference type="GO" id="GO:0009089">
    <property type="term" value="P:lysine biosynthetic process via diaminopimelate"/>
    <property type="evidence" value="ECO:0007669"/>
    <property type="project" value="TreeGrafter"/>
</dbReference>
<dbReference type="STRING" id="1122125.GCA_000423185_03494"/>
<dbReference type="PANTHER" id="PTHR30427">
    <property type="entry name" value="TRANSCRIPTIONAL ACTIVATOR PROTEIN LYSR"/>
    <property type="match status" value="1"/>
</dbReference>
<keyword evidence="4" id="KW-0804">Transcription</keyword>
<dbReference type="Proteomes" id="UP000196655">
    <property type="component" value="Unassembled WGS sequence"/>
</dbReference>
<dbReference type="EMBL" id="NHON01000018">
    <property type="protein sequence ID" value="OWJ66873.1"/>
    <property type="molecule type" value="Genomic_DNA"/>
</dbReference>
<comment type="caution">
    <text evidence="6">The sequence shown here is derived from an EMBL/GenBank/DDBJ whole genome shotgun (WGS) entry which is preliminary data.</text>
</comment>
<evidence type="ECO:0000256" key="1">
    <source>
        <dbReference type="ARBA" id="ARBA00009437"/>
    </source>
</evidence>
<dbReference type="GO" id="GO:0043565">
    <property type="term" value="F:sequence-specific DNA binding"/>
    <property type="evidence" value="ECO:0007669"/>
    <property type="project" value="TreeGrafter"/>
</dbReference>
<dbReference type="SUPFAM" id="SSF53850">
    <property type="entry name" value="Periplasmic binding protein-like II"/>
    <property type="match status" value="1"/>
</dbReference>
<evidence type="ECO:0000313" key="6">
    <source>
        <dbReference type="EMBL" id="OWJ66873.1"/>
    </source>
</evidence>
<evidence type="ECO:0000256" key="3">
    <source>
        <dbReference type="ARBA" id="ARBA00023125"/>
    </source>
</evidence>
<keyword evidence="3" id="KW-0238">DNA-binding</keyword>
<dbReference type="Gene3D" id="3.40.190.290">
    <property type="match status" value="1"/>
</dbReference>
<dbReference type="Gene3D" id="1.10.10.10">
    <property type="entry name" value="Winged helix-like DNA-binding domain superfamily/Winged helix DNA-binding domain"/>
    <property type="match status" value="1"/>
</dbReference>
<reference evidence="7" key="1">
    <citation type="submission" date="2017-05" db="EMBL/GenBank/DDBJ databases">
        <authorList>
            <person name="Macchi M."/>
            <person name="Festa S."/>
            <person name="Coppotelli B.M."/>
            <person name="Morelli I.S."/>
        </authorList>
    </citation>
    <scope>NUCLEOTIDE SEQUENCE [LARGE SCALE GENOMIC DNA]</scope>
    <source>
        <strain evidence="7">I</strain>
    </source>
</reference>
<evidence type="ECO:0000256" key="2">
    <source>
        <dbReference type="ARBA" id="ARBA00023015"/>
    </source>
</evidence>
<comment type="similarity">
    <text evidence="1">Belongs to the LysR transcriptional regulatory family.</text>
</comment>
<keyword evidence="7" id="KW-1185">Reference proteome</keyword>
<evidence type="ECO:0000259" key="5">
    <source>
        <dbReference type="PROSITE" id="PS50931"/>
    </source>
</evidence>
<dbReference type="InterPro" id="IPR000847">
    <property type="entry name" value="LysR_HTH_N"/>
</dbReference>